<name>A0ABN7RZ67_OIKDI</name>
<dbReference type="EMBL" id="OU015568">
    <property type="protein sequence ID" value="CAG5087390.1"/>
    <property type="molecule type" value="Genomic_DNA"/>
</dbReference>
<reference evidence="2 3" key="1">
    <citation type="submission" date="2021-04" db="EMBL/GenBank/DDBJ databases">
        <authorList>
            <person name="Bliznina A."/>
        </authorList>
    </citation>
    <scope>NUCLEOTIDE SEQUENCE [LARGE SCALE GENOMIC DNA]</scope>
</reference>
<accession>A0ABN7RZ67</accession>
<keyword evidence="3" id="KW-1185">Reference proteome</keyword>
<proteinExistence type="predicted"/>
<evidence type="ECO:0000313" key="2">
    <source>
        <dbReference type="EMBL" id="CAG5087390.1"/>
    </source>
</evidence>
<feature type="compositionally biased region" description="Basic and acidic residues" evidence="1">
    <location>
        <begin position="54"/>
        <end position="65"/>
    </location>
</feature>
<feature type="region of interest" description="Disordered" evidence="1">
    <location>
        <begin position="54"/>
        <end position="79"/>
    </location>
</feature>
<dbReference type="Proteomes" id="UP001158576">
    <property type="component" value="Chromosome PAR"/>
</dbReference>
<protein>
    <submittedName>
        <fullName evidence="2">Oidioi.mRNA.OKI2018_I69.PAR.g11533.t1.cds</fullName>
    </submittedName>
</protein>
<sequence>MSYRKLQEEPYRNPVLASNVDYSRRKEIAVNMEDEEICRVMRWQKASSFHSKRDRAILSKRKSTDGRFQQSSSTKIDRLKEIHQKQCAAIRKESKKQRNAFIDDEAEDSDGGSSSDLSLHDSDLEFINDNESDSSVEVEATPPPLPRQLPVFDAASSSSSDEFTSSFEPVRNLAGLVPNVFDENTRVRVLKDSEVKKLPVCPTRGCLYTSSRKEYFDKHVKTCSGETKTWIRQSVQGSHVFDFKKELVSEGYLPSEDFCVDFYVVFDIECLMSVGPFTNCTLNENVSKFHNVSTIACLTSDCRQMGFTRRDMNYESSLVMITEFVNYLLSLKAELRRDHVPECVLTGIDFYSARIKSRLSMRINDGTTLASYGEMGEFRKKLQYLQSFMKLMVYSWCGETYDLTVIYPMLMAVFYEFCGQNTSKINVIKRGGGYMLTECMGLSFRDFRNYTAPMSLEKLARSCGLDPSRYSKGSYPYEWYTSIDQLSRATEFPAYICFYSSMYAKSRTPAEQMNKIICERVASNDWARNEDVLLDIFGFLRLDSLENDPALREFFQEENSMLVSDLGVNNATELCAHYFEQLEKIFAYSEEANCYQCDPDCEEAQEFFRFSIVDYEASLTLWREIEASNEHHRMTMLMFLMNYNFNDVRLLRAAIEAYSRMFVQSFNVSIHTDLSIAKIAQNIAMSMYQPKVPPIISIPPQMDFVYRDCRNKLSGGIVQVFHRAVYLNGPDEDVPVAAYTVPNGCTVLALILYDYTSLYPFAVKQFLPCGPGICYYPSDRLMELKRQLEAKTKNVETLEAGSKRTSSLIEDVSGSDNSDDDYDDISHCRKSVDDSEFRQRFSFNDFREVSGNLSRRYYSYGMFAQRENTNLDSIRYLEYLNWDPQREYSGRIQHAYNYQEKKIGRFSVDGYFESDTCIPGTNIPVCTIIEFNGCTIHWCPWCKTNPWRGRRIKEYCPVEKKRILKVLTLDELLARDNARMHEIVETIRARDKIVDPGQDTS</sequence>
<evidence type="ECO:0000313" key="3">
    <source>
        <dbReference type="Proteomes" id="UP001158576"/>
    </source>
</evidence>
<gene>
    <name evidence="2" type="ORF">OKIOD_LOCUS3091</name>
</gene>
<evidence type="ECO:0000256" key="1">
    <source>
        <dbReference type="SAM" id="MobiDB-lite"/>
    </source>
</evidence>
<feature type="region of interest" description="Disordered" evidence="1">
    <location>
        <begin position="130"/>
        <end position="149"/>
    </location>
</feature>
<organism evidence="2 3">
    <name type="scientific">Oikopleura dioica</name>
    <name type="common">Tunicate</name>
    <dbReference type="NCBI Taxonomy" id="34765"/>
    <lineage>
        <taxon>Eukaryota</taxon>
        <taxon>Metazoa</taxon>
        <taxon>Chordata</taxon>
        <taxon>Tunicata</taxon>
        <taxon>Appendicularia</taxon>
        <taxon>Copelata</taxon>
        <taxon>Oikopleuridae</taxon>
        <taxon>Oikopleura</taxon>
    </lineage>
</organism>